<proteinExistence type="predicted"/>
<dbReference type="EMBL" id="CP000100">
    <property type="protein sequence ID" value="ABB58558.1"/>
    <property type="molecule type" value="Genomic_DNA"/>
</dbReference>
<dbReference type="Pfam" id="PF04970">
    <property type="entry name" value="LRAT"/>
    <property type="match status" value="1"/>
</dbReference>
<dbReference type="AlphaFoldDB" id="Q31K61"/>
<feature type="domain" description="LRAT" evidence="2">
    <location>
        <begin position="8"/>
        <end position="101"/>
    </location>
</feature>
<feature type="coiled-coil region" evidence="1">
    <location>
        <begin position="164"/>
        <end position="227"/>
    </location>
</feature>
<evidence type="ECO:0000313" key="4">
    <source>
        <dbReference type="Proteomes" id="UP000889800"/>
    </source>
</evidence>
<dbReference type="PaxDb" id="1140-Synpcc7942_2528"/>
<gene>
    <name evidence="3" type="ordered locus">Synpcc7942_2528</name>
</gene>
<name>Q31K61_SYNE7</name>
<organism evidence="3 4">
    <name type="scientific">Synechococcus elongatus (strain ATCC 33912 / PCC 7942 / FACHB-805)</name>
    <name type="common">Anacystis nidulans R2</name>
    <dbReference type="NCBI Taxonomy" id="1140"/>
    <lineage>
        <taxon>Bacteria</taxon>
        <taxon>Bacillati</taxon>
        <taxon>Cyanobacteriota</taxon>
        <taxon>Cyanophyceae</taxon>
        <taxon>Synechococcales</taxon>
        <taxon>Synechococcaceae</taxon>
        <taxon>Synechococcus</taxon>
    </lineage>
</organism>
<dbReference type="RefSeq" id="WP_011378506.1">
    <property type="nucleotide sequence ID" value="NC_007604.1"/>
</dbReference>
<dbReference type="STRING" id="1140.Synpcc7942_2528"/>
<dbReference type="Proteomes" id="UP000889800">
    <property type="component" value="Chromosome"/>
</dbReference>
<dbReference type="OrthoDB" id="9812095at2"/>
<dbReference type="PANTHER" id="PTHR46137:SF3">
    <property type="entry name" value="OS05G0310600 PROTEIN"/>
    <property type="match status" value="1"/>
</dbReference>
<protein>
    <recommendedName>
        <fullName evidence="2">LRAT domain-containing protein</fullName>
    </recommendedName>
</protein>
<keyword evidence="4" id="KW-1185">Reference proteome</keyword>
<dbReference type="KEGG" id="syf:Synpcc7942_2528"/>
<sequence>MAQGDHLVVDRRGGLYTHHGIDIGDGTVVHYLEGETIVRTSKEYFRRGEPIRLRDYADCDPADITIERALSRLGEQRYNVLFNNCEHFATWCKTGRANSSQVERSLAIGAVGGLLLGGPLVLPALAAAGALGVQNLLSQAQQSADPVQAERLLQEARTSLLVTETQLQQQLAQIRQEAESWHKTAQTALQRDREDLARAALEKRYPLKRQMQNLELQLAELRQLLSRI</sequence>
<evidence type="ECO:0000256" key="1">
    <source>
        <dbReference type="SAM" id="Coils"/>
    </source>
</evidence>
<dbReference type="HOGENOM" id="CLU_103720_0_0_3"/>
<evidence type="ECO:0000259" key="2">
    <source>
        <dbReference type="PROSITE" id="PS51934"/>
    </source>
</evidence>
<dbReference type="PANTHER" id="PTHR46137">
    <property type="entry name" value="OS05G0310600 PROTEIN"/>
    <property type="match status" value="1"/>
</dbReference>
<dbReference type="InterPro" id="IPR007053">
    <property type="entry name" value="LRAT_dom"/>
</dbReference>
<dbReference type="PROSITE" id="PS51934">
    <property type="entry name" value="LRAT"/>
    <property type="match status" value="1"/>
</dbReference>
<dbReference type="eggNOG" id="COG1842">
    <property type="taxonomic scope" value="Bacteria"/>
</dbReference>
<keyword evidence="1" id="KW-0175">Coiled coil</keyword>
<accession>Q31K61</accession>
<dbReference type="GeneID" id="72431419"/>
<dbReference type="Gene3D" id="3.90.1720.10">
    <property type="entry name" value="endopeptidase domain like (from Nostoc punctiforme)"/>
    <property type="match status" value="1"/>
</dbReference>
<reference evidence="4" key="1">
    <citation type="submission" date="2005-08" db="EMBL/GenBank/DDBJ databases">
        <title>Complete sequence of chromosome 1 of Synechococcus elongatus PCC 7942.</title>
        <authorList>
            <consortium name="US DOE Joint Genome Institute"/>
            <person name="Copeland A."/>
            <person name="Lucas S."/>
            <person name="Lapidus A."/>
            <person name="Barry K."/>
            <person name="Detter J.C."/>
            <person name="Glavina T."/>
            <person name="Hammon N."/>
            <person name="Israni S."/>
            <person name="Pitluck S."/>
            <person name="Schmutz J."/>
            <person name="Larimer F."/>
            <person name="Land M."/>
            <person name="Kyrpides N."/>
            <person name="Lykidis A."/>
            <person name="Richardson P."/>
        </authorList>
    </citation>
    <scope>NUCLEOTIDE SEQUENCE [LARGE SCALE GENOMIC DNA]</scope>
    <source>
        <strain evidence="4">ATCC 33912 / PCC 7942 / FACHB-805</strain>
    </source>
</reference>
<dbReference type="BioCyc" id="SYNEL:SYNPCC7942_2528-MONOMER"/>
<evidence type="ECO:0000313" key="3">
    <source>
        <dbReference type="EMBL" id="ABB58558.1"/>
    </source>
</evidence>